<evidence type="ECO:0008006" key="4">
    <source>
        <dbReference type="Google" id="ProtNLM"/>
    </source>
</evidence>
<sequence length="371" mass="43675">MGNQTSRTIERKRESRRSRRRSTVTLGAQSHTSQGNYNWIEENTATSLSANGINAALAAAARQHASLQQQQQPNQLQLDSQVVTPPQPRRKSITEFFMKRKLSFTKPTEEDYREYDRLQRQHYLLKSARKGNSWVPMENSKDKTFVDIGTGNGIWALEMASQYSQAQVIGLDIRLPPEQTMTTLKNLRFIRIDIHDSWPLSDNTVDLVFQRNMSQHIKRTQWKPLMEKIFRVLKPGGYLELMELDPFCHNPGPVQKTFEEFAKTYWEELEMDFGFIETIKEQLEQVGFEIEEEKQLDIPIGEWPEESELKQFGFINKETKKAYLRNRKLELINKWRIPAEDYDLAIQEIMEEFEEYHGFSRYTCWIVKKPL</sequence>
<dbReference type="GO" id="GO:0008168">
    <property type="term" value="F:methyltransferase activity"/>
    <property type="evidence" value="ECO:0007669"/>
    <property type="project" value="TreeGrafter"/>
</dbReference>
<protein>
    <recommendedName>
        <fullName evidence="4">Methyltransferase domain-containing protein</fullName>
    </recommendedName>
</protein>
<accession>A0A8H7VEZ0</accession>
<organism evidence="2 3">
    <name type="scientific">Circinella minor</name>
    <dbReference type="NCBI Taxonomy" id="1195481"/>
    <lineage>
        <taxon>Eukaryota</taxon>
        <taxon>Fungi</taxon>
        <taxon>Fungi incertae sedis</taxon>
        <taxon>Mucoromycota</taxon>
        <taxon>Mucoromycotina</taxon>
        <taxon>Mucoromycetes</taxon>
        <taxon>Mucorales</taxon>
        <taxon>Lichtheimiaceae</taxon>
        <taxon>Circinella</taxon>
    </lineage>
</organism>
<comment type="caution">
    <text evidence="2">The sequence shown here is derived from an EMBL/GenBank/DDBJ whole genome shotgun (WGS) entry which is preliminary data.</text>
</comment>
<dbReference type="PANTHER" id="PTHR43591">
    <property type="entry name" value="METHYLTRANSFERASE"/>
    <property type="match status" value="1"/>
</dbReference>
<dbReference type="Proteomes" id="UP000646827">
    <property type="component" value="Unassembled WGS sequence"/>
</dbReference>
<dbReference type="PANTHER" id="PTHR43591:SF24">
    <property type="entry name" value="2-METHOXY-6-POLYPRENYL-1,4-BENZOQUINOL METHYLASE, MITOCHONDRIAL"/>
    <property type="match status" value="1"/>
</dbReference>
<dbReference type="SUPFAM" id="SSF53335">
    <property type="entry name" value="S-adenosyl-L-methionine-dependent methyltransferases"/>
    <property type="match status" value="1"/>
</dbReference>
<feature type="region of interest" description="Disordered" evidence="1">
    <location>
        <begin position="66"/>
        <end position="90"/>
    </location>
</feature>
<evidence type="ECO:0000313" key="2">
    <source>
        <dbReference type="EMBL" id="KAG2220566.1"/>
    </source>
</evidence>
<proteinExistence type="predicted"/>
<evidence type="ECO:0000313" key="3">
    <source>
        <dbReference type="Proteomes" id="UP000646827"/>
    </source>
</evidence>
<feature type="region of interest" description="Disordered" evidence="1">
    <location>
        <begin position="1"/>
        <end position="30"/>
    </location>
</feature>
<name>A0A8H7VEZ0_9FUNG</name>
<dbReference type="OrthoDB" id="2013972at2759"/>
<reference evidence="2 3" key="1">
    <citation type="submission" date="2020-12" db="EMBL/GenBank/DDBJ databases">
        <title>Metabolic potential, ecology and presence of endohyphal bacteria is reflected in genomic diversity of Mucoromycotina.</title>
        <authorList>
            <person name="Muszewska A."/>
            <person name="Okrasinska A."/>
            <person name="Steczkiewicz K."/>
            <person name="Drgas O."/>
            <person name="Orlowska M."/>
            <person name="Perlinska-Lenart U."/>
            <person name="Aleksandrzak-Piekarczyk T."/>
            <person name="Szatraj K."/>
            <person name="Zielenkiewicz U."/>
            <person name="Pilsyk S."/>
            <person name="Malc E."/>
            <person name="Mieczkowski P."/>
            <person name="Kruszewska J.S."/>
            <person name="Biernat P."/>
            <person name="Pawlowska J."/>
        </authorList>
    </citation>
    <scope>NUCLEOTIDE SEQUENCE [LARGE SCALE GENOMIC DNA]</scope>
    <source>
        <strain evidence="2 3">CBS 142.35</strain>
    </source>
</reference>
<gene>
    <name evidence="2" type="ORF">INT45_008747</name>
</gene>
<dbReference type="InterPro" id="IPR029063">
    <property type="entry name" value="SAM-dependent_MTases_sf"/>
</dbReference>
<evidence type="ECO:0000256" key="1">
    <source>
        <dbReference type="SAM" id="MobiDB-lite"/>
    </source>
</evidence>
<feature type="compositionally biased region" description="Low complexity" evidence="1">
    <location>
        <begin position="66"/>
        <end position="81"/>
    </location>
</feature>
<dbReference type="EMBL" id="JAEPRB010000136">
    <property type="protein sequence ID" value="KAG2220566.1"/>
    <property type="molecule type" value="Genomic_DNA"/>
</dbReference>
<keyword evidence="3" id="KW-1185">Reference proteome</keyword>
<dbReference type="AlphaFoldDB" id="A0A8H7VEZ0"/>
<dbReference type="CDD" id="cd02440">
    <property type="entry name" value="AdoMet_MTases"/>
    <property type="match status" value="1"/>
</dbReference>
<dbReference type="Pfam" id="PF13489">
    <property type="entry name" value="Methyltransf_23"/>
    <property type="match status" value="1"/>
</dbReference>
<dbReference type="Gene3D" id="3.40.50.150">
    <property type="entry name" value="Vaccinia Virus protein VP39"/>
    <property type="match status" value="1"/>
</dbReference>